<dbReference type="CDD" id="cd01164">
    <property type="entry name" value="FruK_PfkB_like"/>
    <property type="match status" value="1"/>
</dbReference>
<dbReference type="Proteomes" id="UP000008276">
    <property type="component" value="Chromosome"/>
</dbReference>
<comment type="function">
    <text evidence="8">Catalyzes the ATP-dependent phosphorylation of fructose-l-phosphate to fructose-l,6-bisphosphate.</text>
</comment>
<keyword evidence="5 7" id="KW-0067">ATP-binding</keyword>
<dbReference type="EMBL" id="CP002991">
    <property type="protein sequence ID" value="AEM79454.1"/>
    <property type="molecule type" value="Genomic_DNA"/>
</dbReference>
<comment type="pathway">
    <text evidence="7">Carbohydrate metabolism; D-tagatose 6-phosphate degradation; D-glyceraldehyde 3-phosphate and glycerone phosphate from D-tagatose 6-phosphate: step 1/2.</text>
</comment>
<evidence type="ECO:0000256" key="8">
    <source>
        <dbReference type="RuleBase" id="RU369061"/>
    </source>
</evidence>
<name>G2MTR9_9THEO</name>
<evidence type="ECO:0000256" key="7">
    <source>
        <dbReference type="PIRNR" id="PIRNR000535"/>
    </source>
</evidence>
<evidence type="ECO:0000256" key="5">
    <source>
        <dbReference type="ARBA" id="ARBA00022840"/>
    </source>
</evidence>
<dbReference type="GO" id="GO:0044281">
    <property type="term" value="P:small molecule metabolic process"/>
    <property type="evidence" value="ECO:0007669"/>
    <property type="project" value="UniProtKB-ARBA"/>
</dbReference>
<organism evidence="10 11">
    <name type="scientific">Thermoanaerobacter wiegelii Rt8.B1</name>
    <dbReference type="NCBI Taxonomy" id="697303"/>
    <lineage>
        <taxon>Bacteria</taxon>
        <taxon>Bacillati</taxon>
        <taxon>Bacillota</taxon>
        <taxon>Clostridia</taxon>
        <taxon>Thermoanaerobacterales</taxon>
        <taxon>Thermoanaerobacteraceae</taxon>
        <taxon>Thermoanaerobacter</taxon>
    </lineage>
</organism>
<dbReference type="PROSITE" id="PS00584">
    <property type="entry name" value="PFKB_KINASES_2"/>
    <property type="match status" value="1"/>
</dbReference>
<dbReference type="Gene3D" id="3.40.1190.20">
    <property type="match status" value="1"/>
</dbReference>
<comment type="catalytic activity">
    <reaction evidence="7">
        <text>D-tagatofuranose 6-phosphate + ATP = D-tagatofuranose 1,6-bisphosphate + ADP + H(+)</text>
        <dbReference type="Rhea" id="RHEA:12420"/>
        <dbReference type="ChEBI" id="CHEBI:15378"/>
        <dbReference type="ChEBI" id="CHEBI:30616"/>
        <dbReference type="ChEBI" id="CHEBI:58694"/>
        <dbReference type="ChEBI" id="CHEBI:58695"/>
        <dbReference type="ChEBI" id="CHEBI:456216"/>
        <dbReference type="EC" id="2.7.1.144"/>
    </reaction>
</comment>
<dbReference type="SUPFAM" id="SSF53613">
    <property type="entry name" value="Ribokinase-like"/>
    <property type="match status" value="1"/>
</dbReference>
<evidence type="ECO:0000313" key="11">
    <source>
        <dbReference type="Proteomes" id="UP000008276"/>
    </source>
</evidence>
<dbReference type="FunFam" id="3.40.1190.20:FF:000001">
    <property type="entry name" value="Phosphofructokinase"/>
    <property type="match status" value="1"/>
</dbReference>
<dbReference type="InterPro" id="IPR017583">
    <property type="entry name" value="Tagatose/fructose_Pkinase"/>
</dbReference>
<dbReference type="PANTHER" id="PTHR46566:SF2">
    <property type="entry name" value="ATP-DEPENDENT 6-PHOSPHOFRUCTOKINASE ISOZYME 2"/>
    <property type="match status" value="1"/>
</dbReference>
<comment type="catalytic activity">
    <reaction evidence="6 8">
        <text>beta-D-fructose 1-phosphate + ATP = beta-D-fructose 1,6-bisphosphate + ADP + H(+)</text>
        <dbReference type="Rhea" id="RHEA:14213"/>
        <dbReference type="ChEBI" id="CHEBI:15378"/>
        <dbReference type="ChEBI" id="CHEBI:30616"/>
        <dbReference type="ChEBI" id="CHEBI:32966"/>
        <dbReference type="ChEBI" id="CHEBI:138881"/>
        <dbReference type="ChEBI" id="CHEBI:456216"/>
        <dbReference type="EC" id="2.7.1.56"/>
    </reaction>
</comment>
<evidence type="ECO:0000256" key="2">
    <source>
        <dbReference type="ARBA" id="ARBA00022679"/>
    </source>
</evidence>
<dbReference type="InterPro" id="IPR022463">
    <property type="entry name" value="1-PFruKinase"/>
</dbReference>
<evidence type="ECO:0000313" key="10">
    <source>
        <dbReference type="EMBL" id="AEM79454.1"/>
    </source>
</evidence>
<dbReference type="AlphaFoldDB" id="G2MTR9"/>
<dbReference type="GO" id="GO:0009024">
    <property type="term" value="F:tagatose-6-phosphate kinase activity"/>
    <property type="evidence" value="ECO:0007669"/>
    <property type="project" value="UniProtKB-EC"/>
</dbReference>
<feature type="domain" description="Carbohydrate kinase PfkB" evidence="9">
    <location>
        <begin position="12"/>
        <end position="290"/>
    </location>
</feature>
<dbReference type="GO" id="GO:2001059">
    <property type="term" value="P:D-tagatose 6-phosphate catabolic process"/>
    <property type="evidence" value="ECO:0007669"/>
    <property type="project" value="UniProtKB-UniPathway"/>
</dbReference>
<evidence type="ECO:0000256" key="4">
    <source>
        <dbReference type="ARBA" id="ARBA00022777"/>
    </source>
</evidence>
<reference evidence="10 11" key="1">
    <citation type="submission" date="2011-08" db="EMBL/GenBank/DDBJ databases">
        <title>Complete sequence of Thermoanaerobacter wiegelii Rt8.B1.</title>
        <authorList>
            <consortium name="US DOE Joint Genome Institute"/>
            <person name="Lucas S."/>
            <person name="Han J."/>
            <person name="Lapidus A."/>
            <person name="Cheng J.-F."/>
            <person name="Goodwin L."/>
            <person name="Pitluck S."/>
            <person name="Peters L."/>
            <person name="Mikhailova N."/>
            <person name="Zeytun A."/>
            <person name="Daligault H."/>
            <person name="Detter J.C."/>
            <person name="Han C."/>
            <person name="Tapia R."/>
            <person name="Land M."/>
            <person name="Hauser L."/>
            <person name="Kyrpides N."/>
            <person name="Ivanova N."/>
            <person name="Pagani I."/>
            <person name="Hemme C."/>
            <person name="Woyke T."/>
        </authorList>
    </citation>
    <scope>NUCLEOTIDE SEQUENCE [LARGE SCALE GENOMIC DNA]</scope>
    <source>
        <strain evidence="10 11">Rt8.B1</strain>
    </source>
</reference>
<dbReference type="Pfam" id="PF00294">
    <property type="entry name" value="PfkB"/>
    <property type="match status" value="1"/>
</dbReference>
<dbReference type="InterPro" id="IPR011611">
    <property type="entry name" value="PfkB_dom"/>
</dbReference>
<dbReference type="GO" id="GO:0005988">
    <property type="term" value="P:lactose metabolic process"/>
    <property type="evidence" value="ECO:0007669"/>
    <property type="project" value="UniProtKB-KW"/>
</dbReference>
<keyword evidence="3 7" id="KW-0547">Nucleotide-binding</keyword>
<dbReference type="eggNOG" id="COG1105">
    <property type="taxonomic scope" value="Bacteria"/>
</dbReference>
<dbReference type="PROSITE" id="PS00583">
    <property type="entry name" value="PFKB_KINASES_1"/>
    <property type="match status" value="1"/>
</dbReference>
<dbReference type="GO" id="GO:0016052">
    <property type="term" value="P:carbohydrate catabolic process"/>
    <property type="evidence" value="ECO:0007669"/>
    <property type="project" value="UniProtKB-ARBA"/>
</dbReference>
<dbReference type="InterPro" id="IPR029056">
    <property type="entry name" value="Ribokinase-like"/>
</dbReference>
<accession>G2MTR9</accession>
<dbReference type="PANTHER" id="PTHR46566">
    <property type="entry name" value="1-PHOSPHOFRUCTOKINASE-RELATED"/>
    <property type="match status" value="1"/>
</dbReference>
<dbReference type="STRING" id="697303.Thewi_2094"/>
<dbReference type="PIRSF" id="PIRSF000535">
    <property type="entry name" value="1PFK/6PFK/LacC"/>
    <property type="match status" value="1"/>
</dbReference>
<sequence length="314" mass="34010">MILTVTLNPSVDRSYRVDNFQVGKIFRAQEENSVAGGKGINVTKVIKTLGEEVTATGFLGGKSGEFIEEELNKIGVKCSFIKIDGETRTCIAILDPVSKTQTEILEKGPYISQEHIEKFLDNFNELSKSCNIITASGSAPSGVPEDIYVELINISKKNGAKLILDTSGAYLSKAIRAKPFMIKPNKEEVEKLLNKELGDTEEIKKAALELKQFGITIVSISLGSEGSIVACEEGVFRLIPPQIKVASPVGSGDSYVAGMAVGIKKGLDIVDAAILATACGAANAMYYKTGYLTIEDVEYLKNKVIVTIYEKIWK</sequence>
<comment type="similarity">
    <text evidence="7">Belongs to the carbohydrate kinase PfkB family. LacC subfamily.</text>
</comment>
<proteinExistence type="inferred from homology"/>
<evidence type="ECO:0000256" key="6">
    <source>
        <dbReference type="ARBA" id="ARBA00047745"/>
    </source>
</evidence>
<keyword evidence="7" id="KW-0423">Lactose metabolism</keyword>
<dbReference type="HOGENOM" id="CLU_050013_0_2_9"/>
<dbReference type="GO" id="GO:0005524">
    <property type="term" value="F:ATP binding"/>
    <property type="evidence" value="ECO:0007669"/>
    <property type="project" value="UniProtKB-UniRule"/>
</dbReference>
<gene>
    <name evidence="10" type="ORF">Thewi_2094</name>
</gene>
<dbReference type="UniPathway" id="UPA00704">
    <property type="reaction ID" value="UER00715"/>
</dbReference>
<protein>
    <recommendedName>
        <fullName evidence="7">Tagatose-6-phosphate kinase</fullName>
        <ecNumber evidence="7">2.7.1.144</ecNumber>
    </recommendedName>
</protein>
<evidence type="ECO:0000256" key="1">
    <source>
        <dbReference type="ARBA" id="ARBA00005380"/>
    </source>
</evidence>
<dbReference type="GO" id="GO:0005829">
    <property type="term" value="C:cytosol"/>
    <property type="evidence" value="ECO:0007669"/>
    <property type="project" value="TreeGrafter"/>
</dbReference>
<dbReference type="GO" id="GO:0008662">
    <property type="term" value="F:1-phosphofructokinase activity"/>
    <property type="evidence" value="ECO:0007669"/>
    <property type="project" value="UniProtKB-UniRule"/>
</dbReference>
<dbReference type="RefSeq" id="WP_014063383.1">
    <property type="nucleotide sequence ID" value="NC_015958.1"/>
</dbReference>
<keyword evidence="2 7" id="KW-0808">Transferase</keyword>
<keyword evidence="4 8" id="KW-0418">Kinase</keyword>
<dbReference type="InterPro" id="IPR002173">
    <property type="entry name" value="Carboh/pur_kinase_PfkB_CS"/>
</dbReference>
<comment type="similarity">
    <text evidence="1">Belongs to the carbohydrate kinase pfkB family.</text>
</comment>
<dbReference type="NCBIfam" id="TIGR03168">
    <property type="entry name" value="1-PFK"/>
    <property type="match status" value="1"/>
</dbReference>
<dbReference type="EC" id="2.7.1.144" evidence="7"/>
<keyword evidence="11" id="KW-1185">Reference proteome</keyword>
<dbReference type="NCBIfam" id="TIGR03828">
    <property type="entry name" value="pfkB"/>
    <property type="match status" value="1"/>
</dbReference>
<evidence type="ECO:0000256" key="3">
    <source>
        <dbReference type="ARBA" id="ARBA00022741"/>
    </source>
</evidence>
<dbReference type="KEGG" id="twi:Thewi_2094"/>
<evidence type="ECO:0000259" key="9">
    <source>
        <dbReference type="Pfam" id="PF00294"/>
    </source>
</evidence>